<comment type="caution">
    <text evidence="2">The sequence shown here is derived from an EMBL/GenBank/DDBJ whole genome shotgun (WGS) entry which is preliminary data.</text>
</comment>
<evidence type="ECO:0000256" key="1">
    <source>
        <dbReference type="SAM" id="MobiDB-lite"/>
    </source>
</evidence>
<gene>
    <name evidence="2" type="ORF">LUZ62_019597</name>
</gene>
<organism evidence="2 3">
    <name type="scientific">Rhynchospora pubera</name>
    <dbReference type="NCBI Taxonomy" id="906938"/>
    <lineage>
        <taxon>Eukaryota</taxon>
        <taxon>Viridiplantae</taxon>
        <taxon>Streptophyta</taxon>
        <taxon>Embryophyta</taxon>
        <taxon>Tracheophyta</taxon>
        <taxon>Spermatophyta</taxon>
        <taxon>Magnoliopsida</taxon>
        <taxon>Liliopsida</taxon>
        <taxon>Poales</taxon>
        <taxon>Cyperaceae</taxon>
        <taxon>Cyperoideae</taxon>
        <taxon>Rhynchosporeae</taxon>
        <taxon>Rhynchospora</taxon>
    </lineage>
</organism>
<reference evidence="2" key="1">
    <citation type="submission" date="2022-08" db="EMBL/GenBank/DDBJ databases">
        <authorList>
            <person name="Marques A."/>
        </authorList>
    </citation>
    <scope>NUCLEOTIDE SEQUENCE</scope>
    <source>
        <strain evidence="2">RhyPub2mFocal</strain>
        <tissue evidence="2">Leaves</tissue>
    </source>
</reference>
<dbReference type="SUPFAM" id="SSF50370">
    <property type="entry name" value="Ricin B-like lectins"/>
    <property type="match status" value="1"/>
</dbReference>
<sequence length="291" mass="32265">MEFPHGRHHHHHGGGGDDDEERRPPQPEYGYGGPPPPRPEYGYGEGRYGHGEGGYGHGEGGYGHGEGRYGQGEGGYGHAPPPRQEYGHGDEGYGRPPPTRPEYGGGYGQPGVQHVSHVSHHQSGLHGHGGNDAMETLMRQPTYRIYCKANDGVCLAIRDGTVLLTTANESDLSQHWIKDLKYSTKVKDEEGYPAFALVNKATRQALKHSLGQSHPVQLMEYNPEKLEESVLWTESRDVGSGFRCIRMVNNIYLNFDAFHGDKDHGGVHDGTTVVLYEWCEGDNQRWKIASW</sequence>
<dbReference type="AlphaFoldDB" id="A0AAV8GTV5"/>
<dbReference type="EMBL" id="JAMFTS010000001">
    <property type="protein sequence ID" value="KAJ4807031.1"/>
    <property type="molecule type" value="Genomic_DNA"/>
</dbReference>
<evidence type="ECO:0000313" key="3">
    <source>
        <dbReference type="Proteomes" id="UP001140206"/>
    </source>
</evidence>
<feature type="compositionally biased region" description="Low complexity" evidence="1">
    <location>
        <begin position="110"/>
        <end position="125"/>
    </location>
</feature>
<dbReference type="Gene3D" id="2.80.10.50">
    <property type="match status" value="1"/>
</dbReference>
<dbReference type="InterPro" id="IPR035992">
    <property type="entry name" value="Ricin_B-like_lectins"/>
</dbReference>
<dbReference type="Proteomes" id="UP001140206">
    <property type="component" value="Chromosome 1"/>
</dbReference>
<feature type="compositionally biased region" description="Basic residues" evidence="1">
    <location>
        <begin position="1"/>
        <end position="13"/>
    </location>
</feature>
<dbReference type="CDD" id="cd23431">
    <property type="entry name" value="beta-trefoil_Ricin_AtEULS3-like"/>
    <property type="match status" value="1"/>
</dbReference>
<protein>
    <submittedName>
        <fullName evidence="2">Ricin B-like lectin R40G3</fullName>
    </submittedName>
</protein>
<feature type="region of interest" description="Disordered" evidence="1">
    <location>
        <begin position="1"/>
        <end position="131"/>
    </location>
</feature>
<evidence type="ECO:0000313" key="2">
    <source>
        <dbReference type="EMBL" id="KAJ4807031.1"/>
    </source>
</evidence>
<dbReference type="InterPro" id="IPR040249">
    <property type="entry name" value="Ricin_B-like_lectin_EULS3-like"/>
</dbReference>
<accession>A0AAV8GTV5</accession>
<feature type="compositionally biased region" description="Gly residues" evidence="1">
    <location>
        <begin position="43"/>
        <end position="77"/>
    </location>
</feature>
<name>A0AAV8GTV5_9POAL</name>
<dbReference type="PANTHER" id="PTHR31257:SF2">
    <property type="entry name" value="RICIN B-LIKE LECTIN EULS3"/>
    <property type="match status" value="1"/>
</dbReference>
<dbReference type="PANTHER" id="PTHR31257">
    <property type="entry name" value="RICIN B-LIKE LECTIN EULS3"/>
    <property type="match status" value="1"/>
</dbReference>
<keyword evidence="3" id="KW-1185">Reference proteome</keyword>
<proteinExistence type="predicted"/>